<organism evidence="1">
    <name type="scientific">Mus musculus</name>
    <name type="common">Mouse</name>
    <dbReference type="NCBI Taxonomy" id="10090"/>
    <lineage>
        <taxon>Eukaryota</taxon>
        <taxon>Metazoa</taxon>
        <taxon>Chordata</taxon>
        <taxon>Craniata</taxon>
        <taxon>Vertebrata</taxon>
        <taxon>Euteleostomi</taxon>
        <taxon>Mammalia</taxon>
        <taxon>Eutheria</taxon>
        <taxon>Euarchontoglires</taxon>
        <taxon>Glires</taxon>
        <taxon>Rodentia</taxon>
        <taxon>Myomorpha</taxon>
        <taxon>Muroidea</taxon>
        <taxon>Muridae</taxon>
        <taxon>Murinae</taxon>
        <taxon>Mus</taxon>
        <taxon>Mus</taxon>
    </lineage>
</organism>
<protein>
    <submittedName>
        <fullName evidence="1">Uncharacterized protein</fullName>
    </submittedName>
</protein>
<gene>
    <name evidence="2" type="primary">Gm19422</name>
</gene>
<sequence>MGIISPTLCVYCKDESSHTCDGSVCVLSSYSRHHKQFSFDIMLVLNLKSKEVKVKTNVVLKQKKANKRKFRKTKKLSLMSTTTVYPESQVRILENHCAMFHSVSVP</sequence>
<evidence type="ECO:0000313" key="2">
    <source>
        <dbReference type="MGI" id="MGI:5011607"/>
    </source>
</evidence>
<dbReference type="AGR" id="MGI:5011607"/>
<dbReference type="EMBL" id="AK143703">
    <property type="protein sequence ID" value="BAE25507.1"/>
    <property type="molecule type" value="mRNA"/>
</dbReference>
<reference evidence="1" key="7">
    <citation type="journal article" date="2005" name="Science">
        <title>The Transcriptional Landscape of the Mammalian Genome.</title>
        <authorList>
            <consortium name="The FANTOM Consortium"/>
            <consortium name="Riken Genome Exploration Research Group and Genome Science Group (Genome Network Project Core Group)"/>
        </authorList>
    </citation>
    <scope>NUCLEOTIDE SEQUENCE</scope>
    <source>
        <strain evidence="1">C57BL/6J</strain>
        <tissue evidence="1">Spleen</tissue>
    </source>
</reference>
<evidence type="ECO:0000313" key="1">
    <source>
        <dbReference type="EMBL" id="BAE25507.1"/>
    </source>
</evidence>
<reference evidence="1" key="2">
    <citation type="journal article" date="2000" name="Genome Res.">
        <title>Normalization and subtraction of cap-trapper-selected cDNAs to prepare full-length cDNA libraries for rapid discovery of new genes.</title>
        <authorList>
            <person name="Carninci P."/>
            <person name="Shibata Y."/>
            <person name="Hayatsu N."/>
            <person name="Sugahara Y."/>
            <person name="Shibata K."/>
            <person name="Itoh M."/>
            <person name="Konno H."/>
            <person name="Okazaki Y."/>
            <person name="Muramatsu M."/>
            <person name="Hayashizaki Y."/>
        </authorList>
    </citation>
    <scope>NUCLEOTIDE SEQUENCE</scope>
    <source>
        <strain evidence="1">C57BL/6J</strain>
        <tissue evidence="1">Spleen</tissue>
    </source>
</reference>
<reference evidence="1" key="5">
    <citation type="journal article" date="2002" name="Nature">
        <title>Analysis of the mouse transcriptome based on functional annotation of 60,770 full-length cDNAs.</title>
        <authorList>
            <consortium name="The FANTOM Consortium and the RIKEN Genome Exploration Research Group Phase I and II Team"/>
        </authorList>
    </citation>
    <scope>NUCLEOTIDE SEQUENCE</scope>
    <source>
        <strain evidence="1">C57BL/6J</strain>
        <tissue evidence="1">Spleen</tissue>
    </source>
</reference>
<reference evidence="1" key="4">
    <citation type="journal article" date="2001" name="Nature">
        <title>Functional annotation of a full-length mouse cDNA collection.</title>
        <authorList>
            <consortium name="The RIKEN Genome Exploration Research Group Phase II Team and the FANTOM Consortium"/>
        </authorList>
    </citation>
    <scope>NUCLEOTIDE SEQUENCE</scope>
    <source>
        <strain evidence="1">C57BL/6J</strain>
        <tissue evidence="1">Spleen</tissue>
    </source>
</reference>
<reference evidence="1" key="6">
    <citation type="submission" date="2004-03" db="EMBL/GenBank/DDBJ databases">
        <authorList>
            <person name="Arakawa T."/>
            <person name="Carninci P."/>
            <person name="Fukuda S."/>
            <person name="Hashizume W."/>
            <person name="Hayashida K."/>
            <person name="Hori F."/>
            <person name="Iida J."/>
            <person name="Imamura K."/>
            <person name="Imotani K."/>
            <person name="Itoh M."/>
            <person name="Kanagawa S."/>
            <person name="Kawai J."/>
            <person name="Kojima M."/>
            <person name="Konno H."/>
            <person name="Murata M."/>
            <person name="Nakamura M."/>
            <person name="Ninomiya N."/>
            <person name="Nishiyori H."/>
            <person name="Nomura K."/>
            <person name="Ohno M."/>
            <person name="Sakazume N."/>
            <person name="Sano H."/>
            <person name="Sasaki D."/>
            <person name="Shibata K."/>
            <person name="Shiraki T."/>
            <person name="Tagami M."/>
            <person name="Tagami Y."/>
            <person name="Waki K."/>
            <person name="Watahiki A."/>
            <person name="Muramatsu M."/>
            <person name="Hayashizaki Y."/>
        </authorList>
    </citation>
    <scope>NUCLEOTIDE SEQUENCE</scope>
    <source>
        <strain evidence="1">C57BL/6J</strain>
        <tissue evidence="1">Spleen</tissue>
    </source>
</reference>
<dbReference type="iPTMnet" id="Q3UP90"/>
<name>Q3UP90_MOUSE</name>
<reference evidence="1" key="1">
    <citation type="journal article" date="1999" name="Methods Enzymol.">
        <title>High-efficiency full-length cDNA cloning.</title>
        <authorList>
            <person name="Carninci P."/>
            <person name="Hayashizaki Y."/>
        </authorList>
    </citation>
    <scope>NUCLEOTIDE SEQUENCE</scope>
    <source>
        <strain evidence="1">C57BL/6J</strain>
        <tissue evidence="1">Spleen</tissue>
    </source>
</reference>
<dbReference type="AlphaFoldDB" id="Q3UP90"/>
<dbReference type="MGI" id="MGI:5011607">
    <property type="gene designation" value="Gm19422"/>
</dbReference>
<reference evidence="1" key="8">
    <citation type="journal article" date="2005" name="Science">
        <title>Antisense Transcription in the Mammalian Transcriptome.</title>
        <authorList>
            <consortium name="RIKEN Genome Exploration Research Group and Genome Science Group (Genome Network Project Core Group) and the FANTOM Consortium"/>
        </authorList>
    </citation>
    <scope>NUCLEOTIDE SEQUENCE</scope>
    <source>
        <strain evidence="1">C57BL/6J</strain>
        <tissue evidence="1">Spleen</tissue>
    </source>
</reference>
<proteinExistence type="evidence at transcript level"/>
<reference evidence="1" key="3">
    <citation type="journal article" date="2000" name="Genome Res.">
        <title>RIKEN integrated sequence analysis (RISA) system--384-format sequencing pipeline with 384 multicapillary sequencer.</title>
        <authorList>
            <person name="Shibata K."/>
            <person name="Itoh M."/>
            <person name="Aizawa K."/>
            <person name="Nagaoka S."/>
            <person name="Sasaki N."/>
            <person name="Carninci P."/>
            <person name="Konno H."/>
            <person name="Akiyama J."/>
            <person name="Nishi K."/>
            <person name="Kitsunai T."/>
            <person name="Tashiro H."/>
            <person name="Itoh M."/>
            <person name="Sumi N."/>
            <person name="Ishii Y."/>
            <person name="Nakamura S."/>
            <person name="Hazama M."/>
            <person name="Nishine T."/>
            <person name="Harada A."/>
            <person name="Yamamoto R."/>
            <person name="Matsumoto H."/>
            <person name="Sakaguchi S."/>
            <person name="Ikegami T."/>
            <person name="Kashiwagi K."/>
            <person name="Fujiwake S."/>
            <person name="Inoue K."/>
            <person name="Togawa Y."/>
            <person name="Izawa M."/>
            <person name="Ohara E."/>
            <person name="Watahiki M."/>
            <person name="Yoneda Y."/>
            <person name="Ishikawa T."/>
            <person name="Ozawa K."/>
            <person name="Tanaka T."/>
            <person name="Matsuura S."/>
            <person name="Kawai J."/>
            <person name="Okazaki Y."/>
            <person name="Muramatsu M."/>
            <person name="Inoue Y."/>
            <person name="Kira A."/>
            <person name="Hayashizaki Y."/>
        </authorList>
    </citation>
    <scope>NUCLEOTIDE SEQUENCE</scope>
    <source>
        <strain evidence="1">C57BL/6J</strain>
        <tissue evidence="1">Spleen</tissue>
    </source>
</reference>
<accession>Q3UP90</accession>
<dbReference type="PhosphoSitePlus" id="Q3UP90"/>